<gene>
    <name evidence="1" type="ORF">PAAG_11563</name>
</gene>
<dbReference type="HOGENOM" id="CLU_2758473_0_0_1"/>
<proteinExistence type="predicted"/>
<evidence type="ECO:0000313" key="1">
    <source>
        <dbReference type="EMBL" id="KGQ01716.1"/>
    </source>
</evidence>
<protein>
    <submittedName>
        <fullName evidence="1">Uncharacterized protein</fullName>
    </submittedName>
</protein>
<accession>A0A0A2V1S6</accession>
<dbReference type="OrthoDB" id="3794209at2759"/>
<evidence type="ECO:0000313" key="2">
    <source>
        <dbReference type="Proteomes" id="UP000002059"/>
    </source>
</evidence>
<dbReference type="GeneID" id="26970520"/>
<name>A0A0A2V1S6_PARBA</name>
<dbReference type="EMBL" id="KN293997">
    <property type="protein sequence ID" value="KGQ01716.1"/>
    <property type="molecule type" value="Genomic_DNA"/>
</dbReference>
<dbReference type="OMA" id="ATQCISR"/>
<reference evidence="1 2" key="1">
    <citation type="journal article" date="2011" name="PLoS Genet.">
        <title>Comparative genomic analysis of human fungal pathogens causing paracoccidioidomycosis.</title>
        <authorList>
            <person name="Desjardins C.A."/>
            <person name="Champion M.D."/>
            <person name="Holder J.W."/>
            <person name="Muszewska A."/>
            <person name="Goldberg J."/>
            <person name="Bailao A.M."/>
            <person name="Brigido M.M."/>
            <person name="Ferreira M.E."/>
            <person name="Garcia A.M."/>
            <person name="Grynberg M."/>
            <person name="Gujja S."/>
            <person name="Heiman D.I."/>
            <person name="Henn M.R."/>
            <person name="Kodira C.D."/>
            <person name="Leon-Narvaez H."/>
            <person name="Longo L.V."/>
            <person name="Ma L.J."/>
            <person name="Malavazi I."/>
            <person name="Matsuo A.L."/>
            <person name="Morais F.V."/>
            <person name="Pereira M."/>
            <person name="Rodriguez-Brito S."/>
            <person name="Sakthikumar S."/>
            <person name="Salem-Izacc S.M."/>
            <person name="Sykes S.M."/>
            <person name="Teixeira M.M."/>
            <person name="Vallejo M.C."/>
            <person name="Walter M.E."/>
            <person name="Yandava C."/>
            <person name="Young S."/>
            <person name="Zeng Q."/>
            <person name="Zucker J."/>
            <person name="Felipe M.S."/>
            <person name="Goldman G.H."/>
            <person name="Haas B.J."/>
            <person name="McEwen J.G."/>
            <person name="Nino-Vega G."/>
            <person name="Puccia R."/>
            <person name="San-Blas G."/>
            <person name="Soares C.M."/>
            <person name="Birren B.W."/>
            <person name="Cuomo C.A."/>
        </authorList>
    </citation>
    <scope>NUCLEOTIDE SEQUENCE [LARGE SCALE GENOMIC DNA]</scope>
    <source>
        <strain evidence="2">ATCC MYA-826 / Pb01</strain>
    </source>
</reference>
<dbReference type="KEGG" id="pbl:PAAG_11563"/>
<dbReference type="Proteomes" id="UP000002059">
    <property type="component" value="Partially assembled WGS sequence"/>
</dbReference>
<organism evidence="1 2">
    <name type="scientific">Paracoccidioides lutzii (strain ATCC MYA-826 / Pb01)</name>
    <name type="common">Paracoccidioides brasiliensis</name>
    <dbReference type="NCBI Taxonomy" id="502779"/>
    <lineage>
        <taxon>Eukaryota</taxon>
        <taxon>Fungi</taxon>
        <taxon>Dikarya</taxon>
        <taxon>Ascomycota</taxon>
        <taxon>Pezizomycotina</taxon>
        <taxon>Eurotiomycetes</taxon>
        <taxon>Eurotiomycetidae</taxon>
        <taxon>Onygenales</taxon>
        <taxon>Ajellomycetaceae</taxon>
        <taxon>Paracoccidioides</taxon>
    </lineage>
</organism>
<sequence length="70" mass="7684">MGAERSFTPATLHSKTGDVDVDIRSASDWDLVSVAVRPDPMSSKPGLATQCISRLEQDLLERLARAEKEK</sequence>
<dbReference type="VEuPathDB" id="FungiDB:PAAG_11563"/>
<dbReference type="RefSeq" id="XP_015703217.1">
    <property type="nucleotide sequence ID" value="XM_015847193.1"/>
</dbReference>
<dbReference type="AlphaFoldDB" id="A0A0A2V1S6"/>
<keyword evidence="2" id="KW-1185">Reference proteome</keyword>